<dbReference type="Proteomes" id="UP001589818">
    <property type="component" value="Unassembled WGS sequence"/>
</dbReference>
<dbReference type="RefSeq" id="WP_204819930.1">
    <property type="nucleotide sequence ID" value="NZ_JANHOF010000006.1"/>
</dbReference>
<comment type="caution">
    <text evidence="1">The sequence shown here is derived from an EMBL/GenBank/DDBJ whole genome shotgun (WGS) entry which is preliminary data.</text>
</comment>
<keyword evidence="2" id="KW-1185">Reference proteome</keyword>
<proteinExistence type="predicted"/>
<sequence length="80" mass="9204">MADSWGERPRLADLADRFDEIEKLYRTMMLDILSQDWDGAKHLGQPVTQEQADRLVPCLQQAKKLEAEAVSIVKDVMKIF</sequence>
<dbReference type="EMBL" id="JBHLVF010000011">
    <property type="protein sequence ID" value="MFC0391418.1"/>
    <property type="molecule type" value="Genomic_DNA"/>
</dbReference>
<evidence type="ECO:0000313" key="2">
    <source>
        <dbReference type="Proteomes" id="UP001589818"/>
    </source>
</evidence>
<reference evidence="1 2" key="1">
    <citation type="submission" date="2024-09" db="EMBL/GenBank/DDBJ databases">
        <authorList>
            <person name="Sun Q."/>
            <person name="Mori K."/>
        </authorList>
    </citation>
    <scope>NUCLEOTIDE SEQUENCE [LARGE SCALE GENOMIC DNA]</scope>
    <source>
        <strain evidence="1 2">CCM 4839</strain>
    </source>
</reference>
<accession>A0ABV6J6B1</accession>
<protein>
    <submittedName>
        <fullName evidence="1">Uncharacterized protein</fullName>
    </submittedName>
</protein>
<name>A0ABV6J6B1_9BACL</name>
<evidence type="ECO:0000313" key="1">
    <source>
        <dbReference type="EMBL" id="MFC0391418.1"/>
    </source>
</evidence>
<gene>
    <name evidence="1" type="ORF">ACFFJ8_08530</name>
</gene>
<organism evidence="1 2">
    <name type="scientific">Paenibacillus mendelii</name>
    <dbReference type="NCBI Taxonomy" id="206163"/>
    <lineage>
        <taxon>Bacteria</taxon>
        <taxon>Bacillati</taxon>
        <taxon>Bacillota</taxon>
        <taxon>Bacilli</taxon>
        <taxon>Bacillales</taxon>
        <taxon>Paenibacillaceae</taxon>
        <taxon>Paenibacillus</taxon>
    </lineage>
</organism>